<evidence type="ECO:0000256" key="2">
    <source>
        <dbReference type="ARBA" id="ARBA00007349"/>
    </source>
</evidence>
<dbReference type="InterPro" id="IPR001898">
    <property type="entry name" value="SLC13A/DASS"/>
</dbReference>
<feature type="transmembrane region" description="Helical" evidence="6">
    <location>
        <begin position="202"/>
        <end position="221"/>
    </location>
</feature>
<proteinExistence type="inferred from homology"/>
<keyword evidence="5 6" id="KW-0472">Membrane</keyword>
<feature type="transmembrane region" description="Helical" evidence="6">
    <location>
        <begin position="463"/>
        <end position="482"/>
    </location>
</feature>
<dbReference type="CDD" id="cd01115">
    <property type="entry name" value="SLC13_permease"/>
    <property type="match status" value="1"/>
</dbReference>
<accession>A0A0H3AKX6</accession>
<keyword evidence="3 6" id="KW-0812">Transmembrane</keyword>
<organism evidence="7 8">
    <name type="scientific">Vibrio cholerae serotype O1 (strain ATCC 39541 / Classical Ogawa 395 / O395)</name>
    <dbReference type="NCBI Taxonomy" id="345073"/>
    <lineage>
        <taxon>Bacteria</taxon>
        <taxon>Pseudomonadati</taxon>
        <taxon>Pseudomonadota</taxon>
        <taxon>Gammaproteobacteria</taxon>
        <taxon>Vibrionales</taxon>
        <taxon>Vibrionaceae</taxon>
        <taxon>Vibrio</taxon>
    </lineage>
</organism>
<sequence>MPAPRQTHNRFSGRVNMMRPYLKYIIPLLIPMLVLMLPATAFPFEGLTVIQQRVIAIFLLAALLWVFEPIPIYSTSVVIIVLEVLMLSDKGFILFRLGEGTSEFGALLKSTEIMATFANPIIMLFLGGFFLAMAATKYRLDVNLARVLLKPFGNNPKYVMLGLMMITAVFSMFMSNTATTAMMLSILTPVIAVFGPKDPGRVAFALCIPVAANIGGIGTPIGTPPNAIALKYLVGDNLITFAEWMAFGIPFVVILMALAWLLIEFMYRAEQKTIELTIKGKFLKTPKAIIVYITFASTILLWMLGSLHGMNSYSVALIPVAVFSVTGIIGKEDLKMISWDVLWLVSGGIALGLALDKTGLAELVVHSIPFDQYSPYVVILGAAILCLLMANFMSHTATANLLMPIMAALGASMTPLNPLGGEVTLILVVTFAASLGMSLPISTPPNALAHATGNVQSQQMAKVGIILGIFGVLMSFVMVWILNMVGH</sequence>
<reference evidence="7 8" key="1">
    <citation type="submission" date="2007-03" db="EMBL/GenBank/DDBJ databases">
        <authorList>
            <person name="Heidelberg J."/>
        </authorList>
    </citation>
    <scope>NUCLEOTIDE SEQUENCE [LARGE SCALE GENOMIC DNA]</scope>
    <source>
        <strain evidence="8">ATCC 39541 / Classical Ogawa 395 / O395</strain>
    </source>
</reference>
<dbReference type="KEGG" id="vcr:VC395_1433"/>
<feature type="transmembrane region" description="Helical" evidence="6">
    <location>
        <begin position="337"/>
        <end position="355"/>
    </location>
</feature>
<dbReference type="Proteomes" id="UP000000249">
    <property type="component" value="Chromosome 1"/>
</dbReference>
<feature type="transmembrane region" description="Helical" evidence="6">
    <location>
        <begin position="21"/>
        <end position="44"/>
    </location>
</feature>
<dbReference type="PANTHER" id="PTHR10283">
    <property type="entry name" value="SOLUTE CARRIER FAMILY 13 MEMBER"/>
    <property type="match status" value="1"/>
</dbReference>
<feature type="transmembrane region" description="Helical" evidence="6">
    <location>
        <begin position="156"/>
        <end position="173"/>
    </location>
</feature>
<feature type="transmembrane region" description="Helical" evidence="6">
    <location>
        <begin position="241"/>
        <end position="267"/>
    </location>
</feature>
<feature type="transmembrane region" description="Helical" evidence="6">
    <location>
        <begin position="113"/>
        <end position="135"/>
    </location>
</feature>
<dbReference type="AlphaFoldDB" id="A0A0H3AKX6"/>
<dbReference type="KEGG" id="vco:VC0395_A0932"/>
<evidence type="ECO:0000256" key="5">
    <source>
        <dbReference type="ARBA" id="ARBA00023136"/>
    </source>
</evidence>
<dbReference type="PIRSF" id="PIRSF002457">
    <property type="entry name" value="DASS"/>
    <property type="match status" value="1"/>
</dbReference>
<dbReference type="OrthoDB" id="9766267at2"/>
<feature type="transmembrane region" description="Helical" evidence="6">
    <location>
        <begin position="72"/>
        <end position="93"/>
    </location>
</feature>
<evidence type="ECO:0000256" key="1">
    <source>
        <dbReference type="ARBA" id="ARBA00004141"/>
    </source>
</evidence>
<protein>
    <submittedName>
        <fullName evidence="7">Transporter</fullName>
    </submittedName>
</protein>
<dbReference type="GO" id="GO:0005315">
    <property type="term" value="F:phosphate transmembrane transporter activity"/>
    <property type="evidence" value="ECO:0007669"/>
    <property type="project" value="TreeGrafter"/>
</dbReference>
<evidence type="ECO:0000313" key="8">
    <source>
        <dbReference type="Proteomes" id="UP000000249"/>
    </source>
</evidence>
<evidence type="ECO:0000313" key="7">
    <source>
        <dbReference type="EMBL" id="ABQ20888.1"/>
    </source>
</evidence>
<dbReference type="GO" id="GO:0005886">
    <property type="term" value="C:plasma membrane"/>
    <property type="evidence" value="ECO:0007669"/>
    <property type="project" value="TreeGrafter"/>
</dbReference>
<dbReference type="PATRIC" id="fig|345073.21.peg.1391"/>
<feature type="transmembrane region" description="Helical" evidence="6">
    <location>
        <begin position="375"/>
        <end position="392"/>
    </location>
</feature>
<feature type="transmembrane region" description="Helical" evidence="6">
    <location>
        <begin position="179"/>
        <end position="195"/>
    </location>
</feature>
<dbReference type="NCBIfam" id="TIGR00785">
    <property type="entry name" value="dass"/>
    <property type="match status" value="1"/>
</dbReference>
<feature type="transmembrane region" description="Helical" evidence="6">
    <location>
        <begin position="50"/>
        <end position="67"/>
    </location>
</feature>
<dbReference type="InterPro" id="IPR030676">
    <property type="entry name" value="CitT-rel"/>
</dbReference>
<feature type="transmembrane region" description="Helical" evidence="6">
    <location>
        <begin position="288"/>
        <end position="307"/>
    </location>
</feature>
<evidence type="ECO:0000256" key="3">
    <source>
        <dbReference type="ARBA" id="ARBA00022692"/>
    </source>
</evidence>
<dbReference type="eggNOG" id="COG0471">
    <property type="taxonomic scope" value="Bacteria"/>
</dbReference>
<dbReference type="EMBL" id="CP000627">
    <property type="protein sequence ID" value="ABQ20888.1"/>
    <property type="molecule type" value="Genomic_DNA"/>
</dbReference>
<comment type="subcellular location">
    <subcellularLocation>
        <location evidence="1">Membrane</location>
        <topology evidence="1">Multi-pass membrane protein</topology>
    </subcellularLocation>
</comment>
<evidence type="ECO:0000256" key="4">
    <source>
        <dbReference type="ARBA" id="ARBA00022989"/>
    </source>
</evidence>
<name>A0A0H3AKX6_VIBC3</name>
<comment type="similarity">
    <text evidence="2">Belongs to the SLC13A/DASS transporter (TC 2.A.47) family. DIT1 subfamily.</text>
</comment>
<dbReference type="PANTHER" id="PTHR10283:SF92">
    <property type="entry name" value="LOW-AFFINITY PHOSPHATE TRANSPORTER PHO91"/>
    <property type="match status" value="1"/>
</dbReference>
<feature type="transmembrane region" description="Helical" evidence="6">
    <location>
        <begin position="423"/>
        <end position="442"/>
    </location>
</feature>
<evidence type="ECO:0000256" key="6">
    <source>
        <dbReference type="SAM" id="Phobius"/>
    </source>
</evidence>
<dbReference type="Pfam" id="PF00939">
    <property type="entry name" value="Na_sulph_symp"/>
    <property type="match status" value="1"/>
</dbReference>
<gene>
    <name evidence="7" type="ordered locus">VC0395_A0932</name>
</gene>
<keyword evidence="4 6" id="KW-1133">Transmembrane helix</keyword>